<proteinExistence type="predicted"/>
<organism evidence="1 2">
    <name type="scientific">Brucella ceti str. Cudo</name>
    <dbReference type="NCBI Taxonomy" id="595497"/>
    <lineage>
        <taxon>Bacteria</taxon>
        <taxon>Pseudomonadati</taxon>
        <taxon>Pseudomonadota</taxon>
        <taxon>Alphaproteobacteria</taxon>
        <taxon>Hyphomicrobiales</taxon>
        <taxon>Brucellaceae</taxon>
        <taxon>Brucella/Ochrobactrum group</taxon>
        <taxon>Brucella</taxon>
    </lineage>
</organism>
<accession>C0GAF0</accession>
<evidence type="ECO:0000313" key="1">
    <source>
        <dbReference type="EMBL" id="EEH13914.1"/>
    </source>
</evidence>
<name>C0GAF0_9HYPH</name>
<reference evidence="1 2" key="1">
    <citation type="submission" date="2009-03" db="EMBL/GenBank/DDBJ databases">
        <authorList>
            <person name="Setubal J.C."/>
            <person name="Boyle S."/>
            <person name="Crasta O.R."/>
            <person name="Gillespie J.J."/>
            <person name="Kenyon R.W."/>
            <person name="Lu J."/>
            <person name="Mane S."/>
            <person name="Nagrani S."/>
            <person name="Shallom J.M."/>
            <person name="Shallom S."/>
            <person name="Shukla M."/>
            <person name="Snyder E.E."/>
            <person name="Sobral B.W."/>
            <person name="Wattam A.R."/>
            <person name="Will R."/>
            <person name="Williams K."/>
            <person name="Yoo H."/>
            <person name="Bruce D.H."/>
            <person name="Detter C."/>
            <person name="Munk C."/>
            <person name="Brettin T.S."/>
            <person name="Ficht T."/>
        </authorList>
    </citation>
    <scope>NUCLEOTIDE SEQUENCE [LARGE SCALE GENOMIC DNA]</scope>
    <source>
        <strain evidence="1 2">Cudo</strain>
    </source>
</reference>
<comment type="caution">
    <text evidence="1">The sequence shown here is derived from an EMBL/GenBank/DDBJ whole genome shotgun (WGS) entry which is preliminary data.</text>
</comment>
<dbReference type="Proteomes" id="UP000003678">
    <property type="component" value="Unassembled WGS sequence"/>
</dbReference>
<evidence type="ECO:0000313" key="2">
    <source>
        <dbReference type="Proteomes" id="UP000003678"/>
    </source>
</evidence>
<dbReference type="AlphaFoldDB" id="C0GAF0"/>
<dbReference type="EMBL" id="ACJD01000006">
    <property type="protein sequence ID" value="EEH13914.1"/>
    <property type="molecule type" value="Genomic_DNA"/>
</dbReference>
<sequence length="195" mass="21496">MVNFLSRIAGKPIPEDRVDIHGQMTLIAHFVQGIQFVETAIVEGLYPQAATLLRQEHEIVAAVEEYSAGRRKDAKTPFATIGVLKNMGQVYGDLSGAAHVSQAQLLKNIVIMEIGEKRGPSLLPIYHKDLSQNLYALHVSYITMIAQLADEVHRGLTGEEFHEDELKLLAIAKKILIDSGLMKLETPENAEKGGE</sequence>
<protein>
    <submittedName>
        <fullName evidence="1">Uncharacterized protein</fullName>
    </submittedName>
</protein>
<gene>
    <name evidence="1" type="ORF">BCETI_6000906</name>
</gene>